<dbReference type="Gene3D" id="1.10.1270.20">
    <property type="entry name" value="tRNA(m1g37)methyltransferase, domain 2"/>
    <property type="match status" value="1"/>
</dbReference>
<dbReference type="GO" id="GO:0005829">
    <property type="term" value="C:cytosol"/>
    <property type="evidence" value="ECO:0007669"/>
    <property type="project" value="TreeGrafter"/>
</dbReference>
<dbReference type="eggNOG" id="COG0336">
    <property type="taxonomic scope" value="Bacteria"/>
</dbReference>
<evidence type="ECO:0000256" key="11">
    <source>
        <dbReference type="ARBA" id="ARBA00022694"/>
    </source>
</evidence>
<evidence type="ECO:0000256" key="10">
    <source>
        <dbReference type="ARBA" id="ARBA00022691"/>
    </source>
</evidence>
<feature type="binding site" evidence="15 16">
    <location>
        <begin position="145"/>
        <end position="150"/>
    </location>
    <ligand>
        <name>S-adenosyl-L-methionine</name>
        <dbReference type="ChEBI" id="CHEBI:59789"/>
    </ligand>
</feature>
<reference evidence="20 21" key="1">
    <citation type="journal article" date="2012" name="J. Bacteriol.">
        <title>Complete Genome Sequence of Leptospirillum ferrooxidans Strain C2-3, Isolated from a Fresh Volcanic Ash Deposit on the Island of Miyake, Japan.</title>
        <authorList>
            <person name="Fujimura R."/>
            <person name="Sato Y."/>
            <person name="Nishizawa T."/>
            <person name="Oshima K."/>
            <person name="Kim S.-W."/>
            <person name="Hattori M."/>
            <person name="Kamijo T."/>
            <person name="Ohta H."/>
        </authorList>
    </citation>
    <scope>NUCLEOTIDE SEQUENCE [LARGE SCALE GENOMIC DNA]</scope>
    <source>
        <strain evidence="20 21">C2-3</strain>
    </source>
</reference>
<dbReference type="PIRSF" id="PIRSF000386">
    <property type="entry name" value="tRNA_mtase"/>
    <property type="match status" value="1"/>
</dbReference>
<evidence type="ECO:0000256" key="8">
    <source>
        <dbReference type="ARBA" id="ARBA00022603"/>
    </source>
</evidence>
<dbReference type="InterPro" id="IPR029026">
    <property type="entry name" value="tRNA_m1G_MTases_N"/>
</dbReference>
<keyword evidence="11 15" id="KW-0819">tRNA processing</keyword>
<reference evidence="21" key="2">
    <citation type="submission" date="2012-03" db="EMBL/GenBank/DDBJ databases">
        <title>The complete genome sequence of the pioneer microbe on fresh volcanic deposit, Leptospirillum ferrooxidans strain C2-3.</title>
        <authorList>
            <person name="Fujimura R."/>
            <person name="Sato Y."/>
            <person name="Nishizawa T."/>
            <person name="Nanba K."/>
            <person name="Oshima K."/>
            <person name="Hattori M."/>
            <person name="Kamijo T."/>
            <person name="Ohta H."/>
        </authorList>
    </citation>
    <scope>NUCLEOTIDE SEQUENCE [LARGE SCALE GENOMIC DNA]</scope>
    <source>
        <strain evidence="21">C2-3</strain>
    </source>
</reference>
<dbReference type="PANTHER" id="PTHR46417:SF1">
    <property type="entry name" value="TRNA (GUANINE-N(1)-)-METHYLTRANSFERASE"/>
    <property type="match status" value="1"/>
</dbReference>
<sequence>MESPRSFGLITLFPDALAGMLDFSILKRAREKNLAEYRMWNLRDFGTGRYRSTDDYPYGGGSGMILRPDPIFRAIRAASSALTGFDPSPPGSVRLVYPSPQGQIFNQSVAWSWAEDPRPVLFLCGHYEGIDERVLLAHPFEEWTIGDYVLTGGEIPALAMIDAVVRLIPGVLSDHQSVMTETFSASEDFDFPQYTRPPDYEGLAVPEVLLSGHHLRIQQYRSEKAREKRDRVRPDLRAISRKKSEMAVAPQEQQERIERNECH</sequence>
<dbReference type="CDD" id="cd18080">
    <property type="entry name" value="TrmD-like"/>
    <property type="match status" value="1"/>
</dbReference>
<dbReference type="HAMAP" id="MF_00605">
    <property type="entry name" value="TrmD"/>
    <property type="match status" value="1"/>
</dbReference>
<evidence type="ECO:0000256" key="4">
    <source>
        <dbReference type="ARBA" id="ARBA00011738"/>
    </source>
</evidence>
<evidence type="ECO:0000256" key="17">
    <source>
        <dbReference type="RuleBase" id="RU003464"/>
    </source>
</evidence>
<organism evidence="20 21">
    <name type="scientific">Leptospirillum ferrooxidans (strain C2-3)</name>
    <dbReference type="NCBI Taxonomy" id="1162668"/>
    <lineage>
        <taxon>Bacteria</taxon>
        <taxon>Pseudomonadati</taxon>
        <taxon>Nitrospirota</taxon>
        <taxon>Nitrospiria</taxon>
        <taxon>Nitrospirales</taxon>
        <taxon>Nitrospiraceae</taxon>
        <taxon>Leptospirillum</taxon>
    </lineage>
</organism>
<dbReference type="Gene3D" id="3.40.1280.10">
    <property type="match status" value="1"/>
</dbReference>
<dbReference type="STRING" id="1162668.LFE_1526"/>
<dbReference type="EC" id="2.1.1.228" evidence="5 15"/>
<evidence type="ECO:0000256" key="5">
    <source>
        <dbReference type="ARBA" id="ARBA00012807"/>
    </source>
</evidence>
<dbReference type="InterPro" id="IPR016009">
    <property type="entry name" value="tRNA_MeTrfase_TRMD/TRM10"/>
</dbReference>
<evidence type="ECO:0000256" key="6">
    <source>
        <dbReference type="ARBA" id="ARBA00014679"/>
    </source>
</evidence>
<gene>
    <name evidence="15" type="primary">trmD</name>
    <name evidence="20" type="ordered locus">LFE_1526</name>
</gene>
<keyword evidence="8 15" id="KW-0489">Methyltransferase</keyword>
<feature type="region of interest" description="Disordered" evidence="18">
    <location>
        <begin position="239"/>
        <end position="263"/>
    </location>
</feature>
<evidence type="ECO:0000256" key="3">
    <source>
        <dbReference type="ARBA" id="ARBA00007630"/>
    </source>
</evidence>
<dbReference type="RefSeq" id="WP_014449695.1">
    <property type="nucleotide sequence ID" value="NC_017094.1"/>
</dbReference>
<feature type="binding site" evidence="15 16">
    <location>
        <position position="125"/>
    </location>
    <ligand>
        <name>S-adenosyl-L-methionine</name>
        <dbReference type="ChEBI" id="CHEBI:59789"/>
    </ligand>
</feature>
<keyword evidence="7 15" id="KW-0963">Cytoplasm</keyword>
<name>I0IPK9_LEPFC</name>
<dbReference type="NCBIfam" id="TIGR00088">
    <property type="entry name" value="trmD"/>
    <property type="match status" value="1"/>
</dbReference>
<comment type="subunit">
    <text evidence="4 15 17">Homodimer.</text>
</comment>
<dbReference type="Pfam" id="PF01746">
    <property type="entry name" value="tRNA_m1G_MT"/>
    <property type="match status" value="1"/>
</dbReference>
<dbReference type="InterPro" id="IPR029028">
    <property type="entry name" value="Alpha/beta_knot_MTases"/>
</dbReference>
<evidence type="ECO:0000256" key="16">
    <source>
        <dbReference type="PIRSR" id="PIRSR000386-1"/>
    </source>
</evidence>
<dbReference type="AlphaFoldDB" id="I0IPK9"/>
<dbReference type="InterPro" id="IPR023148">
    <property type="entry name" value="tRNA_m1G_MeTrfase_C_sf"/>
</dbReference>
<keyword evidence="21" id="KW-1185">Reference proteome</keyword>
<evidence type="ECO:0000256" key="7">
    <source>
        <dbReference type="ARBA" id="ARBA00022490"/>
    </source>
</evidence>
<evidence type="ECO:0000259" key="19">
    <source>
        <dbReference type="Pfam" id="PF01746"/>
    </source>
</evidence>
<feature type="domain" description="tRNA methyltransferase TRMD/TRM10-type" evidence="19">
    <location>
        <begin position="7"/>
        <end position="236"/>
    </location>
</feature>
<evidence type="ECO:0000256" key="9">
    <source>
        <dbReference type="ARBA" id="ARBA00022679"/>
    </source>
</evidence>
<protein>
    <recommendedName>
        <fullName evidence="6 15">tRNA (guanine-N(1)-)-methyltransferase</fullName>
        <ecNumber evidence="5 15">2.1.1.228</ecNumber>
    </recommendedName>
    <alternativeName>
        <fullName evidence="12 15">M1G-methyltransferase</fullName>
    </alternativeName>
    <alternativeName>
        <fullName evidence="13 15">tRNA [GM37] methyltransferase</fullName>
    </alternativeName>
</protein>
<evidence type="ECO:0000256" key="2">
    <source>
        <dbReference type="ARBA" id="ARBA00004496"/>
    </source>
</evidence>
<dbReference type="Proteomes" id="UP000007382">
    <property type="component" value="Chromosome"/>
</dbReference>
<evidence type="ECO:0000256" key="14">
    <source>
        <dbReference type="ARBA" id="ARBA00047783"/>
    </source>
</evidence>
<dbReference type="HOGENOM" id="CLU_047363_0_1_0"/>
<dbReference type="PANTHER" id="PTHR46417">
    <property type="entry name" value="TRNA (GUANINE-N(1)-)-METHYLTRANSFERASE"/>
    <property type="match status" value="1"/>
</dbReference>
<proteinExistence type="inferred from homology"/>
<dbReference type="KEGG" id="lfc:LFE_1526"/>
<evidence type="ECO:0000256" key="18">
    <source>
        <dbReference type="SAM" id="MobiDB-lite"/>
    </source>
</evidence>
<dbReference type="GO" id="GO:0002939">
    <property type="term" value="P:tRNA N1-guanine methylation"/>
    <property type="evidence" value="ECO:0007669"/>
    <property type="project" value="TreeGrafter"/>
</dbReference>
<evidence type="ECO:0000256" key="15">
    <source>
        <dbReference type="HAMAP-Rule" id="MF_00605"/>
    </source>
</evidence>
<dbReference type="PATRIC" id="fig|1162668.3.peg.1811"/>
<dbReference type="GO" id="GO:0052906">
    <property type="term" value="F:tRNA (guanine(37)-N1)-methyltransferase activity"/>
    <property type="evidence" value="ECO:0007669"/>
    <property type="project" value="UniProtKB-UniRule"/>
</dbReference>
<evidence type="ECO:0000256" key="13">
    <source>
        <dbReference type="ARBA" id="ARBA00033392"/>
    </source>
</evidence>
<comment type="catalytic activity">
    <reaction evidence="14 15 17">
        <text>guanosine(37) in tRNA + S-adenosyl-L-methionine = N(1)-methylguanosine(37) in tRNA + S-adenosyl-L-homocysteine + H(+)</text>
        <dbReference type="Rhea" id="RHEA:36899"/>
        <dbReference type="Rhea" id="RHEA-COMP:10145"/>
        <dbReference type="Rhea" id="RHEA-COMP:10147"/>
        <dbReference type="ChEBI" id="CHEBI:15378"/>
        <dbReference type="ChEBI" id="CHEBI:57856"/>
        <dbReference type="ChEBI" id="CHEBI:59789"/>
        <dbReference type="ChEBI" id="CHEBI:73542"/>
        <dbReference type="ChEBI" id="CHEBI:74269"/>
        <dbReference type="EC" id="2.1.1.228"/>
    </reaction>
</comment>
<keyword evidence="9 15" id="KW-0808">Transferase</keyword>
<evidence type="ECO:0000313" key="21">
    <source>
        <dbReference type="Proteomes" id="UP000007382"/>
    </source>
</evidence>
<dbReference type="OrthoDB" id="9807416at2"/>
<evidence type="ECO:0000256" key="1">
    <source>
        <dbReference type="ARBA" id="ARBA00002634"/>
    </source>
</evidence>
<dbReference type="InterPro" id="IPR002649">
    <property type="entry name" value="tRNA_m1G_MeTrfase_TrmD"/>
</dbReference>
<evidence type="ECO:0000313" key="20">
    <source>
        <dbReference type="EMBL" id="BAM07208.1"/>
    </source>
</evidence>
<comment type="subcellular location">
    <subcellularLocation>
        <location evidence="2 15 17">Cytoplasm</location>
    </subcellularLocation>
</comment>
<dbReference type="EMBL" id="AP012342">
    <property type="protein sequence ID" value="BAM07208.1"/>
    <property type="molecule type" value="Genomic_DNA"/>
</dbReference>
<feature type="compositionally biased region" description="Basic and acidic residues" evidence="18">
    <location>
        <begin position="253"/>
        <end position="263"/>
    </location>
</feature>
<dbReference type="NCBIfam" id="NF000648">
    <property type="entry name" value="PRK00026.1"/>
    <property type="match status" value="1"/>
</dbReference>
<comment type="function">
    <text evidence="1 15 17">Specifically methylates guanosine-37 in various tRNAs.</text>
</comment>
<evidence type="ECO:0000256" key="12">
    <source>
        <dbReference type="ARBA" id="ARBA00029736"/>
    </source>
</evidence>
<keyword evidence="10 15" id="KW-0949">S-adenosyl-L-methionine</keyword>
<accession>I0IPK9</accession>
<comment type="similarity">
    <text evidence="3 15 17">Belongs to the RNA methyltransferase TrmD family.</text>
</comment>
<dbReference type="SUPFAM" id="SSF75217">
    <property type="entry name" value="alpha/beta knot"/>
    <property type="match status" value="1"/>
</dbReference>